<dbReference type="Proteomes" id="UP001497600">
    <property type="component" value="Chromosome D"/>
</dbReference>
<evidence type="ECO:0000313" key="2">
    <source>
        <dbReference type="EMBL" id="CAK7902538.1"/>
    </source>
</evidence>
<dbReference type="EMBL" id="OZ004256">
    <property type="protein sequence ID" value="CAK7902538.1"/>
    <property type="molecule type" value="Genomic_DNA"/>
</dbReference>
<sequence>MSTPEINFLKGHPTHSLLPAKEIASAYEKVLLHTDYKSYETDPLNQHPLSYGTDPGNHDTRAAIAGWNDKSFGRSGTDPNCINLTGGASYGFANILASFTDVGSGITKRAFIVSPCYYLINGAFIDAGYEGKLTAINETPGQEYEIDLETLEQDLIKYSEGLELPNGKDINVSSDPCGRGEAKKYRFIIYIVPTFSNPGGLTYSVKTRLKLLELARKYDVLVASDDVYELLDYKNIESTPVPRVVYLDRDSLPSYTKYGNSISNATFSKLVAPGLRVGWQESATPNLVQQLATSGANKSGGTPGQLSTFVIKEFITTGKLDEIISKFKTVYKSRSIKLIACIKKYLPESTKLFGGDGGYFFWVDINADIDHRSIVRKLKQDYNITLASGDSFEVVGDGREWGRNCVRLSLSLLNEQQIEDGIRRWGDVLRGEHPQLFKTKEFPTV</sequence>
<dbReference type="Pfam" id="PF00155">
    <property type="entry name" value="Aminotran_1_2"/>
    <property type="match status" value="1"/>
</dbReference>
<dbReference type="SUPFAM" id="SSF53383">
    <property type="entry name" value="PLP-dependent transferases"/>
    <property type="match status" value="1"/>
</dbReference>
<protein>
    <recommendedName>
        <fullName evidence="1">Aminotransferase class I/classII large domain-containing protein</fullName>
    </recommendedName>
</protein>
<evidence type="ECO:0000259" key="1">
    <source>
        <dbReference type="Pfam" id="PF00155"/>
    </source>
</evidence>
<keyword evidence="3" id="KW-1185">Reference proteome</keyword>
<proteinExistence type="predicted"/>
<dbReference type="Gene3D" id="3.40.640.10">
    <property type="entry name" value="Type I PLP-dependent aspartate aminotransferase-like (Major domain)"/>
    <property type="match status" value="1"/>
</dbReference>
<accession>A0ABP0EA47</accession>
<dbReference type="Gene3D" id="3.90.1150.10">
    <property type="entry name" value="Aspartate Aminotransferase, domain 1"/>
    <property type="match status" value="1"/>
</dbReference>
<dbReference type="CDD" id="cd00609">
    <property type="entry name" value="AAT_like"/>
    <property type="match status" value="1"/>
</dbReference>
<name>A0ABP0EA47_9ASCO</name>
<dbReference type="InterPro" id="IPR004839">
    <property type="entry name" value="Aminotransferase_I/II_large"/>
</dbReference>
<dbReference type="InterPro" id="IPR015421">
    <property type="entry name" value="PyrdxlP-dep_Trfase_major"/>
</dbReference>
<dbReference type="PANTHER" id="PTHR42858">
    <property type="entry name" value="AMINOTRANSFERASE"/>
    <property type="match status" value="1"/>
</dbReference>
<gene>
    <name evidence="2" type="ORF">CAAN4_D00430</name>
</gene>
<organism evidence="2 3">
    <name type="scientific">[Candida] anglica</name>
    <dbReference type="NCBI Taxonomy" id="148631"/>
    <lineage>
        <taxon>Eukaryota</taxon>
        <taxon>Fungi</taxon>
        <taxon>Dikarya</taxon>
        <taxon>Ascomycota</taxon>
        <taxon>Saccharomycotina</taxon>
        <taxon>Pichiomycetes</taxon>
        <taxon>Debaryomycetaceae</taxon>
        <taxon>Kurtzmaniella</taxon>
    </lineage>
</organism>
<feature type="domain" description="Aminotransferase class I/classII large" evidence="1">
    <location>
        <begin position="110"/>
        <end position="421"/>
    </location>
</feature>
<reference evidence="2 3" key="1">
    <citation type="submission" date="2024-01" db="EMBL/GenBank/DDBJ databases">
        <authorList>
            <consortium name="Genoscope - CEA"/>
            <person name="William W."/>
        </authorList>
    </citation>
    <scope>NUCLEOTIDE SEQUENCE [LARGE SCALE GENOMIC DNA]</scope>
    <source>
        <strain evidence="2 3">29B2s-10</strain>
    </source>
</reference>
<evidence type="ECO:0000313" key="3">
    <source>
        <dbReference type="Proteomes" id="UP001497600"/>
    </source>
</evidence>
<dbReference type="PANTHER" id="PTHR42858:SF1">
    <property type="entry name" value="LD15494P"/>
    <property type="match status" value="1"/>
</dbReference>
<dbReference type="InterPro" id="IPR015424">
    <property type="entry name" value="PyrdxlP-dep_Trfase"/>
</dbReference>
<dbReference type="InterPro" id="IPR015422">
    <property type="entry name" value="PyrdxlP-dep_Trfase_small"/>
</dbReference>